<dbReference type="STRING" id="1408157.A0A1J7JQM8"/>
<feature type="compositionally biased region" description="Polar residues" evidence="1">
    <location>
        <begin position="48"/>
        <end position="58"/>
    </location>
</feature>
<evidence type="ECO:0000256" key="1">
    <source>
        <dbReference type="SAM" id="MobiDB-lite"/>
    </source>
</evidence>
<accession>A0A1J7JQM8</accession>
<reference evidence="2 3" key="1">
    <citation type="submission" date="2016-10" db="EMBL/GenBank/DDBJ databases">
        <title>Draft genome sequence of Coniochaeta ligniaria NRRL30616, a lignocellulolytic fungus for bioabatement of inhibitors in plant biomass hydrolysates.</title>
        <authorList>
            <consortium name="DOE Joint Genome Institute"/>
            <person name="Jimenez D.J."/>
            <person name="Hector R.E."/>
            <person name="Riley R."/>
            <person name="Sun H."/>
            <person name="Grigoriev I.V."/>
            <person name="Van Elsas J.D."/>
            <person name="Nichols N.N."/>
        </authorList>
    </citation>
    <scope>NUCLEOTIDE SEQUENCE [LARGE SCALE GENOMIC DNA]</scope>
    <source>
        <strain evidence="2 3">NRRL 30616</strain>
    </source>
</reference>
<dbReference type="OrthoDB" id="10498636at2759"/>
<keyword evidence="3" id="KW-1185">Reference proteome</keyword>
<protein>
    <submittedName>
        <fullName evidence="2">Uncharacterized protein</fullName>
    </submittedName>
</protein>
<feature type="compositionally biased region" description="Basic and acidic residues" evidence="1">
    <location>
        <begin position="80"/>
        <end position="90"/>
    </location>
</feature>
<gene>
    <name evidence="2" type="ORF">CONLIGDRAFT_680845</name>
</gene>
<dbReference type="Proteomes" id="UP000182658">
    <property type="component" value="Unassembled WGS sequence"/>
</dbReference>
<feature type="region of interest" description="Disordered" evidence="1">
    <location>
        <begin position="14"/>
        <end position="107"/>
    </location>
</feature>
<evidence type="ECO:0000313" key="2">
    <source>
        <dbReference type="EMBL" id="OIW30058.1"/>
    </source>
</evidence>
<organism evidence="2 3">
    <name type="scientific">Coniochaeta ligniaria NRRL 30616</name>
    <dbReference type="NCBI Taxonomy" id="1408157"/>
    <lineage>
        <taxon>Eukaryota</taxon>
        <taxon>Fungi</taxon>
        <taxon>Dikarya</taxon>
        <taxon>Ascomycota</taxon>
        <taxon>Pezizomycotina</taxon>
        <taxon>Sordariomycetes</taxon>
        <taxon>Sordariomycetidae</taxon>
        <taxon>Coniochaetales</taxon>
        <taxon>Coniochaetaceae</taxon>
        <taxon>Coniochaeta</taxon>
    </lineage>
</organism>
<proteinExistence type="predicted"/>
<evidence type="ECO:0000313" key="3">
    <source>
        <dbReference type="Proteomes" id="UP000182658"/>
    </source>
</evidence>
<name>A0A1J7JQM8_9PEZI</name>
<dbReference type="EMBL" id="KV875097">
    <property type="protein sequence ID" value="OIW30058.1"/>
    <property type="molecule type" value="Genomic_DNA"/>
</dbReference>
<dbReference type="AlphaFoldDB" id="A0A1J7JQM8"/>
<dbReference type="InParanoid" id="A0A1J7JQM8"/>
<sequence>MFSIEQWRRAVARHFERSVADTADSPGAPPNKRKQRDYDTALPAMSSPPASDRSQSPSRRIKLSHRDGYDDPFLAGAADARPDADSDQTPRRNTTADIISSAPPLPLKKPIHHVQIDDNKTDQLPKDIRDLYNRLYDITGYHEGIAPWEVRNEINASVAHKFRETWFRNRRGTTTRALDGSAADEHHRASALGELVALRKIQRKARSCRVGNITGMAFRTSAAKDNSFVIGVRSSDKWVVVVPSTPQVSEHNTYCDLPLILAERSERSFAP</sequence>